<dbReference type="GO" id="GO:0042302">
    <property type="term" value="F:structural constituent of cuticle"/>
    <property type="evidence" value="ECO:0007669"/>
    <property type="project" value="UniProtKB-UniRule"/>
</dbReference>
<evidence type="ECO:0000313" key="5">
    <source>
        <dbReference type="RefSeq" id="XP_023179465.2"/>
    </source>
</evidence>
<gene>
    <name evidence="5" type="primary">LOC111605259</name>
</gene>
<dbReference type="PROSITE" id="PS51155">
    <property type="entry name" value="CHIT_BIND_RR_2"/>
    <property type="match status" value="1"/>
</dbReference>
<evidence type="ECO:0000256" key="1">
    <source>
        <dbReference type="ARBA" id="ARBA00022460"/>
    </source>
</evidence>
<dbReference type="GeneID" id="111605259"/>
<sequence>MKFLITFACLLAVAYAFENAEVLKDIRDADTVSYNTQISLSNSIDSKQSGKLNGDEWIVEGDSAFTSPEGEKVAIKYIANANGYQVLDAQPPLPTPPPIPEPILRAIDYIQQHPNLDAQKN</sequence>
<keyword evidence="4" id="KW-1185">Reference proteome</keyword>
<dbReference type="AlphaFoldDB" id="A0A6J1MDG5"/>
<dbReference type="InterPro" id="IPR000618">
    <property type="entry name" value="Insect_cuticle"/>
</dbReference>
<proteinExistence type="predicted"/>
<dbReference type="InterPro" id="IPR031311">
    <property type="entry name" value="CHIT_BIND_RR_consensus"/>
</dbReference>
<dbReference type="CTD" id="36196"/>
<evidence type="ECO:0000256" key="2">
    <source>
        <dbReference type="PROSITE-ProRule" id="PRU00497"/>
    </source>
</evidence>
<accession>A0A6J1MDG5</accession>
<protein>
    <submittedName>
        <fullName evidence="5">Cuticular protein 47Eg</fullName>
    </submittedName>
</protein>
<dbReference type="Proteomes" id="UP000504633">
    <property type="component" value="Unplaced"/>
</dbReference>
<dbReference type="OMA" id="QAWKSPE"/>
<dbReference type="RefSeq" id="XP_023179465.2">
    <property type="nucleotide sequence ID" value="XM_023323697.2"/>
</dbReference>
<dbReference type="PROSITE" id="PS00233">
    <property type="entry name" value="CHIT_BIND_RR_1"/>
    <property type="match status" value="1"/>
</dbReference>
<feature type="chain" id="PRO_5026736938" evidence="3">
    <location>
        <begin position="17"/>
        <end position="121"/>
    </location>
</feature>
<feature type="signal peptide" evidence="3">
    <location>
        <begin position="1"/>
        <end position="16"/>
    </location>
</feature>
<evidence type="ECO:0000313" key="4">
    <source>
        <dbReference type="Proteomes" id="UP000504633"/>
    </source>
</evidence>
<dbReference type="OrthoDB" id="6372059at2759"/>
<name>A0A6J1MDG5_DROHY</name>
<organism evidence="4 5">
    <name type="scientific">Drosophila hydei</name>
    <name type="common">Fruit fly</name>
    <dbReference type="NCBI Taxonomy" id="7224"/>
    <lineage>
        <taxon>Eukaryota</taxon>
        <taxon>Metazoa</taxon>
        <taxon>Ecdysozoa</taxon>
        <taxon>Arthropoda</taxon>
        <taxon>Hexapoda</taxon>
        <taxon>Insecta</taxon>
        <taxon>Pterygota</taxon>
        <taxon>Neoptera</taxon>
        <taxon>Endopterygota</taxon>
        <taxon>Diptera</taxon>
        <taxon>Brachycera</taxon>
        <taxon>Muscomorpha</taxon>
        <taxon>Ephydroidea</taxon>
        <taxon>Drosophilidae</taxon>
        <taxon>Drosophila</taxon>
    </lineage>
</organism>
<keyword evidence="3" id="KW-0732">Signal</keyword>
<evidence type="ECO:0000256" key="3">
    <source>
        <dbReference type="SAM" id="SignalP"/>
    </source>
</evidence>
<reference evidence="5" key="1">
    <citation type="submission" date="2025-08" db="UniProtKB">
        <authorList>
            <consortium name="RefSeq"/>
        </authorList>
    </citation>
    <scope>IDENTIFICATION</scope>
    <source>
        <strain evidence="5">15085-1641.00</strain>
        <tissue evidence="5">Whole body</tissue>
    </source>
</reference>
<dbReference type="KEGG" id="dhe:111605259"/>
<keyword evidence="1 2" id="KW-0193">Cuticle</keyword>
<dbReference type="Pfam" id="PF00379">
    <property type="entry name" value="Chitin_bind_4"/>
    <property type="match status" value="1"/>
</dbReference>